<reference evidence="4" key="2">
    <citation type="journal article" date="2014" name="ISME J.">
        <title>Microbial stratification in low pH oxic and suboxic macroscopic growths along an acid mine drainage.</title>
        <authorList>
            <person name="Mendez-Garcia C."/>
            <person name="Mesa V."/>
            <person name="Sprenger R.R."/>
            <person name="Richter M."/>
            <person name="Diez M.S."/>
            <person name="Solano J."/>
            <person name="Bargiela R."/>
            <person name="Golyshina O.V."/>
            <person name="Manteca A."/>
            <person name="Ramos J.L."/>
            <person name="Gallego J.R."/>
            <person name="Llorente I."/>
            <person name="Martins Dos Santos V.A."/>
            <person name="Jensen O.N."/>
            <person name="Pelaez A.I."/>
            <person name="Sanchez J."/>
            <person name="Ferrer M."/>
        </authorList>
    </citation>
    <scope>NUCLEOTIDE SEQUENCE</scope>
</reference>
<dbReference type="GO" id="GO:0051287">
    <property type="term" value="F:NAD binding"/>
    <property type="evidence" value="ECO:0007669"/>
    <property type="project" value="InterPro"/>
</dbReference>
<evidence type="ECO:0000259" key="3">
    <source>
        <dbReference type="Pfam" id="PF02826"/>
    </source>
</evidence>
<sequence length="257" mass="27309">MAGLPRLLVTTPLTASLQGALERHLPGIPLLVPEEGDEGPWPTVEAALVGIPQREMPGLSSSNAPGIRFVQRLFTGMDRFPFDRFPPGCLFAGNVGAYAVPVAEHGLTLVLALAKGLRADQETILAHERTRSQRRLILEGKEALLVGYGEIAQALALRLKGLGMRVVGMNRTGAASPGADRMVSPEGLLSAIAGADVVVDLLPLTRKTRGFFGSAELASLKPEAIFVNLGRGATVSAPAMAELLRRRPESRVGLEVW</sequence>
<reference evidence="4" key="1">
    <citation type="submission" date="2013-08" db="EMBL/GenBank/DDBJ databases">
        <authorList>
            <person name="Mendez C."/>
            <person name="Richter M."/>
            <person name="Ferrer M."/>
            <person name="Sanchez J."/>
        </authorList>
    </citation>
    <scope>NUCLEOTIDE SEQUENCE</scope>
</reference>
<dbReference type="SUPFAM" id="SSF51735">
    <property type="entry name" value="NAD(P)-binding Rossmann-fold domains"/>
    <property type="match status" value="1"/>
</dbReference>
<feature type="non-terminal residue" evidence="4">
    <location>
        <position position="257"/>
    </location>
</feature>
<organism evidence="4">
    <name type="scientific">mine drainage metagenome</name>
    <dbReference type="NCBI Taxonomy" id="410659"/>
    <lineage>
        <taxon>unclassified sequences</taxon>
        <taxon>metagenomes</taxon>
        <taxon>ecological metagenomes</taxon>
    </lineage>
</organism>
<dbReference type="GO" id="GO:0016491">
    <property type="term" value="F:oxidoreductase activity"/>
    <property type="evidence" value="ECO:0007669"/>
    <property type="project" value="UniProtKB-KW"/>
</dbReference>
<comment type="caution">
    <text evidence="4">The sequence shown here is derived from an EMBL/GenBank/DDBJ whole genome shotgun (WGS) entry which is preliminary data.</text>
</comment>
<dbReference type="SUPFAM" id="SSF52283">
    <property type="entry name" value="Formate/glycerate dehydrogenase catalytic domain-like"/>
    <property type="match status" value="1"/>
</dbReference>
<accession>T1A9V7</accession>
<dbReference type="PANTHER" id="PTHR43333:SF1">
    <property type="entry name" value="D-ISOMER SPECIFIC 2-HYDROXYACID DEHYDROGENASE NAD-BINDING DOMAIN-CONTAINING PROTEIN"/>
    <property type="match status" value="1"/>
</dbReference>
<keyword evidence="2" id="KW-0520">NAD</keyword>
<dbReference type="EMBL" id="AUZY01005759">
    <property type="protein sequence ID" value="EQD57476.1"/>
    <property type="molecule type" value="Genomic_DNA"/>
</dbReference>
<dbReference type="PANTHER" id="PTHR43333">
    <property type="entry name" value="2-HACID_DH_C DOMAIN-CONTAINING PROTEIN"/>
    <property type="match status" value="1"/>
</dbReference>
<dbReference type="AlphaFoldDB" id="T1A9V7"/>
<dbReference type="InterPro" id="IPR036291">
    <property type="entry name" value="NAD(P)-bd_dom_sf"/>
</dbReference>
<dbReference type="InterPro" id="IPR006140">
    <property type="entry name" value="D-isomer_DH_NAD-bd"/>
</dbReference>
<keyword evidence="1 4" id="KW-0560">Oxidoreductase</keyword>
<evidence type="ECO:0000313" key="4">
    <source>
        <dbReference type="EMBL" id="EQD57476.1"/>
    </source>
</evidence>
<name>T1A9V7_9ZZZZ</name>
<proteinExistence type="predicted"/>
<dbReference type="Pfam" id="PF02826">
    <property type="entry name" value="2-Hacid_dh_C"/>
    <property type="match status" value="1"/>
</dbReference>
<feature type="domain" description="D-isomer specific 2-hydroxyacid dehydrogenase NAD-binding" evidence="3">
    <location>
        <begin position="108"/>
        <end position="257"/>
    </location>
</feature>
<gene>
    <name evidence="4" type="ORF">B1B_08787</name>
</gene>
<evidence type="ECO:0000256" key="1">
    <source>
        <dbReference type="ARBA" id="ARBA00023002"/>
    </source>
</evidence>
<protein>
    <submittedName>
        <fullName evidence="4">D-isomer specific 2-hydroxyacid dehydrogenase, NAD-binding domain protein</fullName>
        <ecNumber evidence="4">1.-.-.-</ecNumber>
    </submittedName>
</protein>
<dbReference type="EC" id="1.-.-.-" evidence="4"/>
<evidence type="ECO:0000256" key="2">
    <source>
        <dbReference type="ARBA" id="ARBA00023027"/>
    </source>
</evidence>
<dbReference type="Gene3D" id="3.40.50.720">
    <property type="entry name" value="NAD(P)-binding Rossmann-like Domain"/>
    <property type="match status" value="2"/>
</dbReference>